<dbReference type="InterPro" id="IPR027417">
    <property type="entry name" value="P-loop_NTPase"/>
</dbReference>
<sequence length="896" mass="105429">MEHSLITNFVKHLNIKGENKSEIEKILIDYISKSEGIFSLSPNYRNRILSVNSDKFLEDQIFNMLSMETINVIIGSAGTGKSYLIRKMFMKILENRMAMLPIFISLRSFIYQDIQKYIEKEVFNNLLDNNEVHDFLSKNKFILMLDGLDECINQIDIENIIIDFMLKYKNSIVVITSRHKMDSKLKNIKYIALNSSLEEGLNSINQNLYNEIMKENILKNPLLRDLLKSPLMVSLINKTFNRYDIIPDETGKIIDLFIHDILIYDDEINNRLNVSRKELIYIFAHLAYTLLLNDKDIFSMNDIKEIISKHKVNETEFLRYFPNTQLIYKEEDLFSFVHKSLQEYFAAIYIYNLDDDNKNIILNNIKDKNSQLGKLLEEYINSIDEKNFEESKESKTKGRHFRIIDRQDVDPVIEAKEIANEYSELIKRLKSEKGMMLGIFGNWGRGKTFLMDLIWKNLKEDNNPKYIRIDFHPWKYQDTPASWVYLYECFVNQYLESNKKYQVYVKNLKINLKSQGVSKLFIFLLYVGVAGISAIGLDKYLFTRVKAILIALGVGGFSTMTYICSKFKNSALKLFKEYSKNNNFTKYLGIQAEIQKELKILLDVWMKNKKNDKIILFVDDLDRCKEERIIEIIDSLRIMLEDEEILKKVIVVVAIDDRILKNVIKNKYSTLISEENKNNMMREYFDKLFISAVKLGSLKDSEILDLLNEYTKGKIDNSSNNNTDNKNINKKENNYGSENLISYEGNKSLNLSNDKNSVKAKDEATIAIEHDDKDSMTINNDYEITSSEYDILNKYIISIKDVTPRKIRIFYYRYLLGRNLLLDRLKKLNLIEKWTDDYQSIVLELMVRYTNDISLLQRESENLKTNEEMKLFDNEDKYDRQIIEEIIRIIDIVIAY</sequence>
<dbReference type="PANTHER" id="PTHR22674:SF6">
    <property type="entry name" value="NTPASE KAP FAMILY P-LOOP DOMAIN-CONTAINING PROTEIN 1"/>
    <property type="match status" value="1"/>
</dbReference>
<dbReference type="RefSeq" id="WP_277731731.1">
    <property type="nucleotide sequence ID" value="NZ_CP120733.1"/>
</dbReference>
<dbReference type="Proteomes" id="UP001222800">
    <property type="component" value="Chromosome"/>
</dbReference>
<dbReference type="EMBL" id="CP120733">
    <property type="protein sequence ID" value="WFD09785.1"/>
    <property type="molecule type" value="Genomic_DNA"/>
</dbReference>
<organism evidence="3 4">
    <name type="scientific">Tepidibacter hydrothermalis</name>
    <dbReference type="NCBI Taxonomy" id="3036126"/>
    <lineage>
        <taxon>Bacteria</taxon>
        <taxon>Bacillati</taxon>
        <taxon>Bacillota</taxon>
        <taxon>Clostridia</taxon>
        <taxon>Peptostreptococcales</taxon>
        <taxon>Peptostreptococcaceae</taxon>
        <taxon>Tepidibacter</taxon>
    </lineage>
</organism>
<gene>
    <name evidence="3" type="ORF">P4S50_15510</name>
</gene>
<accession>A0ABY8EA59</accession>
<dbReference type="PANTHER" id="PTHR22674">
    <property type="entry name" value="NTPASE, KAP FAMILY P-LOOP DOMAIN-CONTAINING 1"/>
    <property type="match status" value="1"/>
</dbReference>
<keyword evidence="1" id="KW-0812">Transmembrane</keyword>
<keyword evidence="1" id="KW-1133">Transmembrane helix</keyword>
<feature type="transmembrane region" description="Helical" evidence="1">
    <location>
        <begin position="545"/>
        <end position="563"/>
    </location>
</feature>
<reference evidence="3 4" key="1">
    <citation type="submission" date="2023-03" db="EMBL/GenBank/DDBJ databases">
        <title>Complete genome sequence of Tepidibacter sp. SWIR-1, isolated from a deep-sea hydrothermal vent.</title>
        <authorList>
            <person name="Li X."/>
        </authorList>
    </citation>
    <scope>NUCLEOTIDE SEQUENCE [LARGE SCALE GENOMIC DNA]</scope>
    <source>
        <strain evidence="3 4">SWIR-1</strain>
    </source>
</reference>
<dbReference type="InterPro" id="IPR052754">
    <property type="entry name" value="NTPase_KAP_P-loop"/>
</dbReference>
<keyword evidence="1" id="KW-0472">Membrane</keyword>
<evidence type="ECO:0000313" key="3">
    <source>
        <dbReference type="EMBL" id="WFD09785.1"/>
    </source>
</evidence>
<proteinExistence type="predicted"/>
<dbReference type="InterPro" id="IPR011646">
    <property type="entry name" value="KAP_P-loop"/>
</dbReference>
<feature type="domain" description="KAP NTPase" evidence="2">
    <location>
        <begin position="417"/>
        <end position="810"/>
    </location>
</feature>
<evidence type="ECO:0000259" key="2">
    <source>
        <dbReference type="Pfam" id="PF07693"/>
    </source>
</evidence>
<keyword evidence="4" id="KW-1185">Reference proteome</keyword>
<evidence type="ECO:0000313" key="4">
    <source>
        <dbReference type="Proteomes" id="UP001222800"/>
    </source>
</evidence>
<evidence type="ECO:0000256" key="1">
    <source>
        <dbReference type="SAM" id="Phobius"/>
    </source>
</evidence>
<feature type="transmembrane region" description="Helical" evidence="1">
    <location>
        <begin position="520"/>
        <end position="538"/>
    </location>
</feature>
<dbReference type="SUPFAM" id="SSF52540">
    <property type="entry name" value="P-loop containing nucleoside triphosphate hydrolases"/>
    <property type="match status" value="2"/>
</dbReference>
<dbReference type="Gene3D" id="3.40.50.300">
    <property type="entry name" value="P-loop containing nucleotide triphosphate hydrolases"/>
    <property type="match status" value="2"/>
</dbReference>
<protein>
    <submittedName>
        <fullName evidence="3">P-loop NTPase fold protein</fullName>
    </submittedName>
</protein>
<name>A0ABY8EA59_9FIRM</name>
<dbReference type="Pfam" id="PF07693">
    <property type="entry name" value="KAP_NTPase"/>
    <property type="match status" value="1"/>
</dbReference>